<organism evidence="2 3">
    <name type="scientific">Tuber magnatum</name>
    <name type="common">white Piedmont truffle</name>
    <dbReference type="NCBI Taxonomy" id="42249"/>
    <lineage>
        <taxon>Eukaryota</taxon>
        <taxon>Fungi</taxon>
        <taxon>Dikarya</taxon>
        <taxon>Ascomycota</taxon>
        <taxon>Pezizomycotina</taxon>
        <taxon>Pezizomycetes</taxon>
        <taxon>Pezizales</taxon>
        <taxon>Tuberaceae</taxon>
        <taxon>Tuber</taxon>
    </lineage>
</organism>
<accession>A0A317SE56</accession>
<dbReference type="EMBL" id="PYWC01000096">
    <property type="protein sequence ID" value="PWW72703.1"/>
    <property type="molecule type" value="Genomic_DNA"/>
</dbReference>
<evidence type="ECO:0000313" key="2">
    <source>
        <dbReference type="EMBL" id="PWW72703.1"/>
    </source>
</evidence>
<keyword evidence="1" id="KW-1133">Transmembrane helix</keyword>
<reference evidence="2 3" key="1">
    <citation type="submission" date="2018-03" db="EMBL/GenBank/DDBJ databases">
        <title>Genomes of Pezizomycetes fungi and the evolution of truffles.</title>
        <authorList>
            <person name="Murat C."/>
            <person name="Payen T."/>
            <person name="Noel B."/>
            <person name="Kuo A."/>
            <person name="Martin F.M."/>
        </authorList>
    </citation>
    <scope>NUCLEOTIDE SEQUENCE [LARGE SCALE GENOMIC DNA]</scope>
    <source>
        <strain evidence="2">091103-1</strain>
    </source>
</reference>
<evidence type="ECO:0000256" key="1">
    <source>
        <dbReference type="SAM" id="Phobius"/>
    </source>
</evidence>
<keyword evidence="1" id="KW-0812">Transmembrane</keyword>
<gene>
    <name evidence="2" type="ORF">C7212DRAFT_334531</name>
</gene>
<proteinExistence type="predicted"/>
<keyword evidence="3" id="KW-1185">Reference proteome</keyword>
<keyword evidence="1" id="KW-0472">Membrane</keyword>
<sequence>MAPPKGRCCNYPYFRPDSPRALARSCSVYCKLVSLLLLLLLLSPKGGLAAIPI</sequence>
<name>A0A317SE56_9PEZI</name>
<dbReference type="Proteomes" id="UP000246991">
    <property type="component" value="Unassembled WGS sequence"/>
</dbReference>
<protein>
    <submittedName>
        <fullName evidence="2">Uncharacterized protein</fullName>
    </submittedName>
</protein>
<comment type="caution">
    <text evidence="2">The sequence shown here is derived from an EMBL/GenBank/DDBJ whole genome shotgun (WGS) entry which is preliminary data.</text>
</comment>
<dbReference type="AlphaFoldDB" id="A0A317SE56"/>
<evidence type="ECO:0000313" key="3">
    <source>
        <dbReference type="Proteomes" id="UP000246991"/>
    </source>
</evidence>
<feature type="transmembrane region" description="Helical" evidence="1">
    <location>
        <begin position="21"/>
        <end position="42"/>
    </location>
</feature>